<dbReference type="OrthoDB" id="9786526at2"/>
<dbReference type="SUPFAM" id="SSF46785">
    <property type="entry name" value="Winged helix' DNA-binding domain"/>
    <property type="match status" value="1"/>
</dbReference>
<accession>A0A1H2PUB3</accession>
<dbReference type="InterPro" id="IPR000847">
    <property type="entry name" value="LysR_HTH_N"/>
</dbReference>
<evidence type="ECO:0000256" key="3">
    <source>
        <dbReference type="ARBA" id="ARBA00023125"/>
    </source>
</evidence>
<dbReference type="Pfam" id="PF00126">
    <property type="entry name" value="HTH_1"/>
    <property type="match status" value="1"/>
</dbReference>
<keyword evidence="7" id="KW-1185">Reference proteome</keyword>
<dbReference type="STRING" id="1770053.SAMN05216551_11385"/>
<comment type="similarity">
    <text evidence="1">Belongs to the LysR transcriptional regulatory family.</text>
</comment>
<dbReference type="InterPro" id="IPR036390">
    <property type="entry name" value="WH_DNA-bd_sf"/>
</dbReference>
<proteinExistence type="inferred from homology"/>
<dbReference type="Gene3D" id="1.10.10.10">
    <property type="entry name" value="Winged helix-like DNA-binding domain superfamily/Winged helix DNA-binding domain"/>
    <property type="match status" value="1"/>
</dbReference>
<dbReference type="PROSITE" id="PS50931">
    <property type="entry name" value="HTH_LYSR"/>
    <property type="match status" value="1"/>
</dbReference>
<dbReference type="FunFam" id="1.10.10.10:FF:000001">
    <property type="entry name" value="LysR family transcriptional regulator"/>
    <property type="match status" value="1"/>
</dbReference>
<dbReference type="GO" id="GO:0003700">
    <property type="term" value="F:DNA-binding transcription factor activity"/>
    <property type="evidence" value="ECO:0007669"/>
    <property type="project" value="InterPro"/>
</dbReference>
<dbReference type="GO" id="GO:0000976">
    <property type="term" value="F:transcription cis-regulatory region binding"/>
    <property type="evidence" value="ECO:0007669"/>
    <property type="project" value="TreeGrafter"/>
</dbReference>
<dbReference type="PRINTS" id="PR00039">
    <property type="entry name" value="HTHLYSR"/>
</dbReference>
<dbReference type="RefSeq" id="WP_091912001.1">
    <property type="nucleotide sequence ID" value="NZ_FNLO01000013.1"/>
</dbReference>
<evidence type="ECO:0000313" key="7">
    <source>
        <dbReference type="Proteomes" id="UP000243719"/>
    </source>
</evidence>
<dbReference type="AlphaFoldDB" id="A0A1H2PUB3"/>
<organism evidence="6 7">
    <name type="scientific">Chitinasiproducens palmae</name>
    <dbReference type="NCBI Taxonomy" id="1770053"/>
    <lineage>
        <taxon>Bacteria</taxon>
        <taxon>Pseudomonadati</taxon>
        <taxon>Pseudomonadota</taxon>
        <taxon>Betaproteobacteria</taxon>
        <taxon>Burkholderiales</taxon>
        <taxon>Burkholderiaceae</taxon>
        <taxon>Chitinasiproducens</taxon>
    </lineage>
</organism>
<gene>
    <name evidence="6" type="ORF">SAMN05216551_11385</name>
</gene>
<evidence type="ECO:0000256" key="1">
    <source>
        <dbReference type="ARBA" id="ARBA00009437"/>
    </source>
</evidence>
<reference evidence="7" key="1">
    <citation type="submission" date="2016-09" db="EMBL/GenBank/DDBJ databases">
        <authorList>
            <person name="Varghese N."/>
            <person name="Submissions S."/>
        </authorList>
    </citation>
    <scope>NUCLEOTIDE SEQUENCE [LARGE SCALE GENOMIC DNA]</scope>
    <source>
        <strain evidence="7">JS23</strain>
    </source>
</reference>
<dbReference type="Gene3D" id="3.40.190.10">
    <property type="entry name" value="Periplasmic binding protein-like II"/>
    <property type="match status" value="2"/>
</dbReference>
<evidence type="ECO:0000256" key="2">
    <source>
        <dbReference type="ARBA" id="ARBA00023015"/>
    </source>
</evidence>
<protein>
    <submittedName>
        <fullName evidence="6">DNA-binding transcriptional regulator, LysR family</fullName>
    </submittedName>
</protein>
<dbReference type="PANTHER" id="PTHR30126">
    <property type="entry name" value="HTH-TYPE TRANSCRIPTIONAL REGULATOR"/>
    <property type="match status" value="1"/>
</dbReference>
<sequence>MSRLNLTNLETVCCIARVGTFSAAAERLNASQSTVTSRVRELEQSLGMQLFRRRGRNMELTDQGRQFIERVEPLLVQLDDAVATHADSTCARGTLRLGIGVTTMTWFADVLVQLRRDMPLVQYEIDNDLSMNMLHKLESGKLDLAIVAGQVSHPMLATVTLAPEELRWIIGARAAGAAHDVAPDPASLVQQAPLWFVSRPSEFFPRAMETLKRHGTTLRDVNTCSNMAGMLQMIEATGGVGLVATALARPLLDAGRVVDLSAAMPAEQYDLTLVYRTDERQSMLRRVVDRIAEYDRHARQS</sequence>
<keyword evidence="3 6" id="KW-0238">DNA-binding</keyword>
<keyword evidence="4" id="KW-0804">Transcription</keyword>
<evidence type="ECO:0000313" key="6">
    <source>
        <dbReference type="EMBL" id="SDV50764.1"/>
    </source>
</evidence>
<evidence type="ECO:0000256" key="4">
    <source>
        <dbReference type="ARBA" id="ARBA00023163"/>
    </source>
</evidence>
<evidence type="ECO:0000259" key="5">
    <source>
        <dbReference type="PROSITE" id="PS50931"/>
    </source>
</evidence>
<dbReference type="EMBL" id="FNLO01000013">
    <property type="protein sequence ID" value="SDV50764.1"/>
    <property type="molecule type" value="Genomic_DNA"/>
</dbReference>
<feature type="domain" description="HTH lysR-type" evidence="5">
    <location>
        <begin position="4"/>
        <end position="61"/>
    </location>
</feature>
<dbReference type="CDD" id="cd05466">
    <property type="entry name" value="PBP2_LTTR_substrate"/>
    <property type="match status" value="1"/>
</dbReference>
<dbReference type="InterPro" id="IPR036388">
    <property type="entry name" value="WH-like_DNA-bd_sf"/>
</dbReference>
<dbReference type="Pfam" id="PF03466">
    <property type="entry name" value="LysR_substrate"/>
    <property type="match status" value="1"/>
</dbReference>
<dbReference type="InterPro" id="IPR005119">
    <property type="entry name" value="LysR_subst-bd"/>
</dbReference>
<dbReference type="SUPFAM" id="SSF53850">
    <property type="entry name" value="Periplasmic binding protein-like II"/>
    <property type="match status" value="1"/>
</dbReference>
<dbReference type="PANTHER" id="PTHR30126:SF40">
    <property type="entry name" value="HTH-TYPE TRANSCRIPTIONAL REGULATOR GLTR"/>
    <property type="match status" value="1"/>
</dbReference>
<name>A0A1H2PUB3_9BURK</name>
<dbReference type="Proteomes" id="UP000243719">
    <property type="component" value="Unassembled WGS sequence"/>
</dbReference>
<keyword evidence="2" id="KW-0805">Transcription regulation</keyword>